<evidence type="ECO:0000256" key="11">
    <source>
        <dbReference type="SAM" id="MobiDB-lite"/>
    </source>
</evidence>
<dbReference type="PANTHER" id="PTHR31734:SF94">
    <property type="entry name" value="AUXIN-RESPONSIVE PROTEIN IAA30"/>
    <property type="match status" value="1"/>
</dbReference>
<organism evidence="13 14">
    <name type="scientific">Lupinus luteus</name>
    <name type="common">European yellow lupine</name>
    <dbReference type="NCBI Taxonomy" id="3873"/>
    <lineage>
        <taxon>Eukaryota</taxon>
        <taxon>Viridiplantae</taxon>
        <taxon>Streptophyta</taxon>
        <taxon>Embryophyta</taxon>
        <taxon>Tracheophyta</taxon>
        <taxon>Spermatophyta</taxon>
        <taxon>Magnoliopsida</taxon>
        <taxon>eudicotyledons</taxon>
        <taxon>Gunneridae</taxon>
        <taxon>Pentapetalae</taxon>
        <taxon>rosids</taxon>
        <taxon>fabids</taxon>
        <taxon>Fabales</taxon>
        <taxon>Fabaceae</taxon>
        <taxon>Papilionoideae</taxon>
        <taxon>50 kb inversion clade</taxon>
        <taxon>genistoids sensu lato</taxon>
        <taxon>core genistoids</taxon>
        <taxon>Genisteae</taxon>
        <taxon>Lupinus</taxon>
    </lineage>
</organism>
<gene>
    <name evidence="13" type="ORF">LLUT_LOCUS31306</name>
</gene>
<comment type="caution">
    <text evidence="13">The sequence shown here is derived from an EMBL/GenBank/DDBJ whole genome shotgun (WGS) entry which is preliminary data.</text>
</comment>
<reference evidence="13 14" key="1">
    <citation type="submission" date="2024-03" db="EMBL/GenBank/DDBJ databases">
        <authorList>
            <person name="Martinez-Hernandez J."/>
        </authorList>
    </citation>
    <scope>NUCLEOTIDE SEQUENCE [LARGE SCALE GENOMIC DNA]</scope>
</reference>
<dbReference type="EMBL" id="CAXHTB010000022">
    <property type="protein sequence ID" value="CAL0330246.1"/>
    <property type="molecule type" value="Genomic_DNA"/>
</dbReference>
<comment type="function">
    <text evidence="9">Aux/IAA proteins are short-lived transcriptional factors that function as repressors of early auxin response genes at low auxin concentrations. Repression is thought to result from the interaction with auxin response factors (ARFs), proteins that bind to the auxin-responsive promoter element (AuxRE). Formation of heterodimers with ARF proteins may alter their ability to modulate early auxin response genes expression.</text>
</comment>
<keyword evidence="6 10" id="KW-0804">Transcription</keyword>
<accession>A0AAV1Y8C5</accession>
<feature type="domain" description="PB1" evidence="12">
    <location>
        <begin position="107"/>
        <end position="160"/>
    </location>
</feature>
<evidence type="ECO:0000313" key="14">
    <source>
        <dbReference type="Proteomes" id="UP001497480"/>
    </source>
</evidence>
<dbReference type="Pfam" id="PF02309">
    <property type="entry name" value="AUX_IAA"/>
    <property type="match status" value="1"/>
</dbReference>
<protein>
    <recommendedName>
        <fullName evidence="10">Auxin-induced protein</fullName>
    </recommendedName>
</protein>
<evidence type="ECO:0000259" key="12">
    <source>
        <dbReference type="PROSITE" id="PS51745"/>
    </source>
</evidence>
<keyword evidence="7 10" id="KW-0539">Nucleus</keyword>
<evidence type="ECO:0000256" key="9">
    <source>
        <dbReference type="ARBA" id="ARBA00025283"/>
    </source>
</evidence>
<comment type="subcellular location">
    <subcellularLocation>
        <location evidence="1 10">Nucleus</location>
    </subcellularLocation>
</comment>
<keyword evidence="5 10" id="KW-0805">Transcription regulation</keyword>
<proteinExistence type="inferred from homology"/>
<dbReference type="GO" id="GO:0009734">
    <property type="term" value="P:auxin-activated signaling pathway"/>
    <property type="evidence" value="ECO:0007669"/>
    <property type="project" value="UniProtKB-UniRule"/>
</dbReference>
<dbReference type="GO" id="GO:0005634">
    <property type="term" value="C:nucleus"/>
    <property type="evidence" value="ECO:0007669"/>
    <property type="project" value="UniProtKB-SubCell"/>
</dbReference>
<evidence type="ECO:0000313" key="13">
    <source>
        <dbReference type="EMBL" id="CAL0330246.1"/>
    </source>
</evidence>
<sequence length="160" mass="17921">METLELIDAHQTQSSSSSSSSIDSSNHPSKSPPPSSSMCLSRACRRCSTTKNNDLSTDLRLGLSISQSSHSELAFNSTPREQTYDWPPIKSILRSTLVEKQNQHRPSLFVKVYMEGIPIGRKLNLLAHHSYDGLVKALGYMFRIIILCKFWNLPKIISSL</sequence>
<dbReference type="GO" id="GO:0006355">
    <property type="term" value="P:regulation of DNA-templated transcription"/>
    <property type="evidence" value="ECO:0007669"/>
    <property type="project" value="InterPro"/>
</dbReference>
<dbReference type="Gene3D" id="3.10.20.90">
    <property type="entry name" value="Phosphatidylinositol 3-kinase Catalytic Subunit, Chain A, domain 1"/>
    <property type="match status" value="1"/>
</dbReference>
<keyword evidence="4 10" id="KW-0678">Repressor</keyword>
<comment type="subunit">
    <text evidence="3 10">Homodimers and heterodimers.</text>
</comment>
<feature type="compositionally biased region" description="Low complexity" evidence="11">
    <location>
        <begin position="14"/>
        <end position="29"/>
    </location>
</feature>
<keyword evidence="14" id="KW-1185">Reference proteome</keyword>
<dbReference type="InterPro" id="IPR033389">
    <property type="entry name" value="AUX/IAA_dom"/>
</dbReference>
<dbReference type="InterPro" id="IPR003311">
    <property type="entry name" value="AUX_IAA"/>
</dbReference>
<evidence type="ECO:0000256" key="1">
    <source>
        <dbReference type="ARBA" id="ARBA00004123"/>
    </source>
</evidence>
<evidence type="ECO:0000256" key="8">
    <source>
        <dbReference type="ARBA" id="ARBA00023294"/>
    </source>
</evidence>
<feature type="region of interest" description="Disordered" evidence="11">
    <location>
        <begin position="1"/>
        <end position="40"/>
    </location>
</feature>
<evidence type="ECO:0000256" key="5">
    <source>
        <dbReference type="ARBA" id="ARBA00023015"/>
    </source>
</evidence>
<dbReference type="InterPro" id="IPR053793">
    <property type="entry name" value="PB1-like"/>
</dbReference>
<evidence type="ECO:0000256" key="3">
    <source>
        <dbReference type="ARBA" id="ARBA00011726"/>
    </source>
</evidence>
<name>A0AAV1Y8C5_LUPLU</name>
<evidence type="ECO:0000256" key="6">
    <source>
        <dbReference type="ARBA" id="ARBA00023163"/>
    </source>
</evidence>
<evidence type="ECO:0000256" key="10">
    <source>
        <dbReference type="RuleBase" id="RU004549"/>
    </source>
</evidence>
<dbReference type="PANTHER" id="PTHR31734">
    <property type="entry name" value="AUXIN-RESPONSIVE PROTEIN IAA17"/>
    <property type="match status" value="1"/>
</dbReference>
<keyword evidence="8 10" id="KW-0927">Auxin signaling pathway</keyword>
<evidence type="ECO:0000256" key="2">
    <source>
        <dbReference type="ARBA" id="ARBA00006728"/>
    </source>
</evidence>
<dbReference type="Proteomes" id="UP001497480">
    <property type="component" value="Unassembled WGS sequence"/>
</dbReference>
<evidence type="ECO:0000256" key="4">
    <source>
        <dbReference type="ARBA" id="ARBA00022491"/>
    </source>
</evidence>
<dbReference type="AlphaFoldDB" id="A0AAV1Y8C5"/>
<comment type="similarity">
    <text evidence="2 10">Belongs to the Aux/IAA family.</text>
</comment>
<evidence type="ECO:0000256" key="7">
    <source>
        <dbReference type="ARBA" id="ARBA00023242"/>
    </source>
</evidence>
<dbReference type="PROSITE" id="PS51745">
    <property type="entry name" value="PB1"/>
    <property type="match status" value="1"/>
</dbReference>